<name>A0ABY9EYR7_9PSED</name>
<evidence type="ECO:0000256" key="1">
    <source>
        <dbReference type="ARBA" id="ARBA00023015"/>
    </source>
</evidence>
<dbReference type="SMART" id="SM00421">
    <property type="entry name" value="HTH_LUXR"/>
    <property type="match status" value="1"/>
</dbReference>
<evidence type="ECO:0000256" key="2">
    <source>
        <dbReference type="ARBA" id="ARBA00023125"/>
    </source>
</evidence>
<gene>
    <name evidence="5" type="ORF">PSH97_03910</name>
</gene>
<evidence type="ECO:0000313" key="6">
    <source>
        <dbReference type="Proteomes" id="UP001239418"/>
    </source>
</evidence>
<keyword evidence="2" id="KW-0238">DNA-binding</keyword>
<evidence type="ECO:0000256" key="3">
    <source>
        <dbReference type="ARBA" id="ARBA00023163"/>
    </source>
</evidence>
<dbReference type="CDD" id="cd06170">
    <property type="entry name" value="LuxR_C_like"/>
    <property type="match status" value="1"/>
</dbReference>
<feature type="domain" description="HTH luxR-type" evidence="4">
    <location>
        <begin position="169"/>
        <end position="234"/>
    </location>
</feature>
<dbReference type="InterPro" id="IPR036388">
    <property type="entry name" value="WH-like_DNA-bd_sf"/>
</dbReference>
<dbReference type="Pfam" id="PF03472">
    <property type="entry name" value="Autoind_bind"/>
    <property type="match status" value="1"/>
</dbReference>
<dbReference type="Gene3D" id="3.30.450.80">
    <property type="entry name" value="Transcription factor LuxR-like, autoinducer-binding domain"/>
    <property type="match status" value="1"/>
</dbReference>
<dbReference type="RefSeq" id="WP_305448181.1">
    <property type="nucleotide sequence ID" value="NZ_CP117454.1"/>
</dbReference>
<dbReference type="InterPro" id="IPR005143">
    <property type="entry name" value="TF_LuxR_autoind-bd_dom"/>
</dbReference>
<dbReference type="SUPFAM" id="SSF46894">
    <property type="entry name" value="C-terminal effector domain of the bipartite response regulators"/>
    <property type="match status" value="1"/>
</dbReference>
<evidence type="ECO:0000313" key="5">
    <source>
        <dbReference type="EMBL" id="WLG85683.1"/>
    </source>
</evidence>
<dbReference type="PANTHER" id="PTHR44688">
    <property type="entry name" value="DNA-BINDING TRANSCRIPTIONAL ACTIVATOR DEVR_DOSR"/>
    <property type="match status" value="1"/>
</dbReference>
<dbReference type="Pfam" id="PF00196">
    <property type="entry name" value="GerE"/>
    <property type="match status" value="1"/>
</dbReference>
<proteinExistence type="predicted"/>
<dbReference type="InterPro" id="IPR000792">
    <property type="entry name" value="Tscrpt_reg_LuxR_C"/>
</dbReference>
<dbReference type="Proteomes" id="UP001239418">
    <property type="component" value="Chromosome"/>
</dbReference>
<evidence type="ECO:0000259" key="4">
    <source>
        <dbReference type="PROSITE" id="PS50043"/>
    </source>
</evidence>
<keyword evidence="1" id="KW-0805">Transcription regulation</keyword>
<keyword evidence="3" id="KW-0804">Transcription</keyword>
<organism evidence="5 6">
    <name type="scientific">Pseudomonas cucumis</name>
    <dbReference type="NCBI Taxonomy" id="2954082"/>
    <lineage>
        <taxon>Bacteria</taxon>
        <taxon>Pseudomonadati</taxon>
        <taxon>Pseudomonadota</taxon>
        <taxon>Gammaproteobacteria</taxon>
        <taxon>Pseudomonadales</taxon>
        <taxon>Pseudomonadaceae</taxon>
        <taxon>Pseudomonas</taxon>
    </lineage>
</organism>
<dbReference type="PROSITE" id="PS50043">
    <property type="entry name" value="HTH_LUXR_2"/>
    <property type="match status" value="1"/>
</dbReference>
<dbReference type="InterPro" id="IPR036693">
    <property type="entry name" value="TF_LuxR_autoind-bd_dom_sf"/>
</dbReference>
<accession>A0ABY9EYR7</accession>
<dbReference type="SUPFAM" id="SSF75516">
    <property type="entry name" value="Pheromone-binding domain of LuxR-like quorum-sensing transcription factors"/>
    <property type="match status" value="1"/>
</dbReference>
<sequence>MLFFEELIKLSEISNLEEWFKTLKQLSEKLGYSQLLFGLKPGLDTHNKSATILSNYPEKWRKTYDDKNYADIDPVVSHSFKSNLPLIWKEEIYTGTRELEFLEEASSYDLLQGVTLPMHGSQGQAGMLSLKWDSTHKTDYQEHVQVTLPYAIALRDFALESAIGILAKENQSKIHLTKRELEVIKWSAAGKTTWEISIILACSYAAIDFHFRNIRKKFKVNTRRQAIIKAIQLKLITP</sequence>
<dbReference type="EMBL" id="CP117454">
    <property type="protein sequence ID" value="WLG85683.1"/>
    <property type="molecule type" value="Genomic_DNA"/>
</dbReference>
<keyword evidence="6" id="KW-1185">Reference proteome</keyword>
<reference evidence="5 6" key="1">
    <citation type="submission" date="2023-02" db="EMBL/GenBank/DDBJ databases">
        <title>Evolution of Hrp T3SS in non-pathogenic Pseudomonas fluorescens.</title>
        <authorList>
            <person name="Liao K."/>
            <person name="Wei H."/>
            <person name="Gu Y."/>
        </authorList>
    </citation>
    <scope>NUCLEOTIDE SEQUENCE [LARGE SCALE GENOMIC DNA]</scope>
    <source>
        <strain evidence="5 6">FP1935</strain>
    </source>
</reference>
<dbReference type="InterPro" id="IPR016032">
    <property type="entry name" value="Sig_transdc_resp-reg_C-effctor"/>
</dbReference>
<protein>
    <submittedName>
        <fullName evidence="5">LuxR family transcriptional regulator</fullName>
    </submittedName>
</protein>
<dbReference type="PANTHER" id="PTHR44688:SF16">
    <property type="entry name" value="DNA-BINDING TRANSCRIPTIONAL ACTIVATOR DEVR_DOSR"/>
    <property type="match status" value="1"/>
</dbReference>
<dbReference type="Gene3D" id="1.10.10.10">
    <property type="entry name" value="Winged helix-like DNA-binding domain superfamily/Winged helix DNA-binding domain"/>
    <property type="match status" value="1"/>
</dbReference>